<dbReference type="OrthoDB" id="7595353at2"/>
<accession>A0A4P8XW65</accession>
<dbReference type="AlphaFoldDB" id="A0A4P8XW65"/>
<name>A0A4P8XW65_9FIRM</name>
<dbReference type="Proteomes" id="UP000301475">
    <property type="component" value="Chromosome"/>
</dbReference>
<reference evidence="7 8" key="1">
    <citation type="submission" date="2019-04" db="EMBL/GenBank/DDBJ databases">
        <authorList>
            <person name="Embree M."/>
            <person name="Gaffney J.R."/>
        </authorList>
    </citation>
    <scope>NUCLEOTIDE SEQUENCE [LARGE SCALE GENOMIC DNA]</scope>
    <source>
        <strain evidence="7 8">JE7A12</strain>
    </source>
</reference>
<proteinExistence type="predicted"/>
<evidence type="ECO:0000256" key="2">
    <source>
        <dbReference type="ARBA" id="ARBA00022692"/>
    </source>
</evidence>
<dbReference type="GO" id="GO:0016020">
    <property type="term" value="C:membrane"/>
    <property type="evidence" value="ECO:0007669"/>
    <property type="project" value="UniProtKB-SubCell"/>
</dbReference>
<evidence type="ECO:0000313" key="8">
    <source>
        <dbReference type="Proteomes" id="UP000301475"/>
    </source>
</evidence>
<dbReference type="EMBL" id="CP039381">
    <property type="protein sequence ID" value="QCT06309.1"/>
    <property type="molecule type" value="Genomic_DNA"/>
</dbReference>
<evidence type="ECO:0000259" key="6">
    <source>
        <dbReference type="Pfam" id="PF13240"/>
    </source>
</evidence>
<dbReference type="InterPro" id="IPR019109">
    <property type="entry name" value="MamF_MmsF"/>
</dbReference>
<dbReference type="KEGG" id="ruj:E5Z56_02590"/>
<evidence type="ECO:0000256" key="4">
    <source>
        <dbReference type="ARBA" id="ARBA00023136"/>
    </source>
</evidence>
<comment type="subcellular location">
    <subcellularLocation>
        <location evidence="1">Membrane</location>
        <topology evidence="1">Multi-pass membrane protein</topology>
    </subcellularLocation>
</comment>
<dbReference type="PANTHER" id="PTHR36460">
    <property type="entry name" value="UPF0132 DOMAIN PROTEIN (AFU_ORTHOLOGUE AFUA_3G10255)"/>
    <property type="match status" value="1"/>
</dbReference>
<evidence type="ECO:0000256" key="5">
    <source>
        <dbReference type="SAM" id="Phobius"/>
    </source>
</evidence>
<keyword evidence="2 5" id="KW-0812">Transmembrane</keyword>
<dbReference type="Pfam" id="PF13240">
    <property type="entry name" value="Zn_Ribbon_1"/>
    <property type="match status" value="1"/>
</dbReference>
<feature type="transmembrane region" description="Helical" evidence="5">
    <location>
        <begin position="103"/>
        <end position="122"/>
    </location>
</feature>
<keyword evidence="3 5" id="KW-1133">Transmembrane helix</keyword>
<keyword evidence="8" id="KW-1185">Reference proteome</keyword>
<dbReference type="Pfam" id="PF09685">
    <property type="entry name" value="MamF_MmsF"/>
    <property type="match status" value="1"/>
</dbReference>
<dbReference type="RefSeq" id="WP_138156394.1">
    <property type="nucleotide sequence ID" value="NZ_CP039381.1"/>
</dbReference>
<dbReference type="InterPro" id="IPR026870">
    <property type="entry name" value="Zinc_ribbon_dom"/>
</dbReference>
<feature type="transmembrane region" description="Helical" evidence="5">
    <location>
        <begin position="128"/>
        <end position="146"/>
    </location>
</feature>
<protein>
    <submittedName>
        <fullName evidence="7">Zinc-ribbon domain-containing protein</fullName>
    </submittedName>
</protein>
<organism evidence="7 8">
    <name type="scientific">Ruminococcus bovis</name>
    <dbReference type="NCBI Taxonomy" id="2564099"/>
    <lineage>
        <taxon>Bacteria</taxon>
        <taxon>Bacillati</taxon>
        <taxon>Bacillota</taxon>
        <taxon>Clostridia</taxon>
        <taxon>Eubacteriales</taxon>
        <taxon>Oscillospiraceae</taxon>
        <taxon>Ruminococcus</taxon>
    </lineage>
</organism>
<sequence length="163" mass="17674">MKCKNCGANLQDNATFCGECGAPVENQQNVQQNNYTPNQQNVQYANQNNYNPNQQNVNADGVSEQEINDGKVMAVLAYLGFLLIIPAIAANKNKFVRFHLGQGLILFIASVIGGFLSFIPYVGTVLNSAVSIVAFVFMILGIVNACQGKMKGLPLIGDIQIFK</sequence>
<feature type="transmembrane region" description="Helical" evidence="5">
    <location>
        <begin position="72"/>
        <end position="91"/>
    </location>
</feature>
<feature type="domain" description="Zinc-ribbon" evidence="6">
    <location>
        <begin position="2"/>
        <end position="24"/>
    </location>
</feature>
<evidence type="ECO:0000256" key="3">
    <source>
        <dbReference type="ARBA" id="ARBA00022989"/>
    </source>
</evidence>
<gene>
    <name evidence="7" type="ORF">E5Z56_02590</name>
</gene>
<evidence type="ECO:0000313" key="7">
    <source>
        <dbReference type="EMBL" id="QCT06309.1"/>
    </source>
</evidence>
<keyword evidence="4 5" id="KW-0472">Membrane</keyword>
<dbReference type="PANTHER" id="PTHR36460:SF1">
    <property type="entry name" value="UPF0132 DOMAIN PROTEIN (AFU_ORTHOLOGUE AFUA_3G10255)"/>
    <property type="match status" value="1"/>
</dbReference>
<evidence type="ECO:0000256" key="1">
    <source>
        <dbReference type="ARBA" id="ARBA00004141"/>
    </source>
</evidence>